<dbReference type="AlphaFoldDB" id="A0A1X9LMK1"/>
<evidence type="ECO:0000313" key="1">
    <source>
        <dbReference type="EMBL" id="ARJ06413.1"/>
    </source>
</evidence>
<reference evidence="1 2" key="1">
    <citation type="submission" date="2017-04" db="EMBL/GenBank/DDBJ databases">
        <authorList>
            <person name="Afonso C.L."/>
            <person name="Miller P.J."/>
            <person name="Scott M.A."/>
            <person name="Spackman E."/>
            <person name="Goraichik I."/>
            <person name="Dimitrov K.M."/>
            <person name="Suarez D.L."/>
            <person name="Swayne D.E."/>
        </authorList>
    </citation>
    <scope>NUCLEOTIDE SEQUENCE [LARGE SCALE GENOMIC DNA]</scope>
    <source>
        <strain evidence="2">XA(T)</strain>
    </source>
</reference>
<name>A0A1X9LMK1_9MICO</name>
<dbReference type="SUPFAM" id="SSF89360">
    <property type="entry name" value="HesB-like domain"/>
    <property type="match status" value="1"/>
</dbReference>
<sequence>MLTLTDNASTVVKTLAERSLGDSAPEGGLRISSGSASDSFDVALAPAPAGSDQIVQSQGANVFVDESATAALDDKVLDAQIDEQGGVRFALAQQGA</sequence>
<dbReference type="InterPro" id="IPR035903">
    <property type="entry name" value="HesB-like_dom_sf"/>
</dbReference>
<gene>
    <name evidence="1" type="ORF">B5808_15220</name>
</gene>
<organism evidence="1 2">
    <name type="scientific">Cnuibacter physcomitrellae</name>
    <dbReference type="NCBI Taxonomy" id="1619308"/>
    <lineage>
        <taxon>Bacteria</taxon>
        <taxon>Bacillati</taxon>
        <taxon>Actinomycetota</taxon>
        <taxon>Actinomycetes</taxon>
        <taxon>Micrococcales</taxon>
        <taxon>Microbacteriaceae</taxon>
        <taxon>Cnuibacter</taxon>
    </lineage>
</organism>
<evidence type="ECO:0000313" key="2">
    <source>
        <dbReference type="Proteomes" id="UP000192775"/>
    </source>
</evidence>
<dbReference type="RefSeq" id="WP_085020551.1">
    <property type="nucleotide sequence ID" value="NZ_BMHD01000001.1"/>
</dbReference>
<dbReference type="KEGG" id="cphy:B5808_15220"/>
<proteinExistence type="predicted"/>
<accession>A0A1X9LMK1</accession>
<dbReference type="Gene3D" id="2.60.300.12">
    <property type="entry name" value="HesB-like domain"/>
    <property type="match status" value="1"/>
</dbReference>
<dbReference type="Proteomes" id="UP000192775">
    <property type="component" value="Chromosome"/>
</dbReference>
<protein>
    <submittedName>
        <fullName evidence="1">Fe-S cluster assembly protein HesB</fullName>
    </submittedName>
</protein>
<dbReference type="EMBL" id="CP020715">
    <property type="protein sequence ID" value="ARJ06413.1"/>
    <property type="molecule type" value="Genomic_DNA"/>
</dbReference>
<dbReference type="STRING" id="1619308.B5808_15220"/>
<keyword evidence="2" id="KW-1185">Reference proteome</keyword>